<keyword evidence="1" id="KW-0472">Membrane</keyword>
<proteinExistence type="predicted"/>
<evidence type="ECO:0000256" key="1">
    <source>
        <dbReference type="SAM" id="Phobius"/>
    </source>
</evidence>
<feature type="transmembrane region" description="Helical" evidence="1">
    <location>
        <begin position="23"/>
        <end position="51"/>
    </location>
</feature>
<feature type="transmembrane region" description="Helical" evidence="1">
    <location>
        <begin position="155"/>
        <end position="176"/>
    </location>
</feature>
<organism evidence="2 3">
    <name type="scientific">Streptomyces gibsoniae</name>
    <dbReference type="NCBI Taxonomy" id="3075529"/>
    <lineage>
        <taxon>Bacteria</taxon>
        <taxon>Bacillati</taxon>
        <taxon>Actinomycetota</taxon>
        <taxon>Actinomycetes</taxon>
        <taxon>Kitasatosporales</taxon>
        <taxon>Streptomycetaceae</taxon>
        <taxon>Streptomyces</taxon>
    </lineage>
</organism>
<keyword evidence="1" id="KW-1133">Transmembrane helix</keyword>
<sequence length="206" mass="20568">MSGRTLREPGEVFGPRMTLFADVLSVGLATAVASLPLLTAPAALSTACAVLRGTRTGRPATAGRCLRELRGRLRAGDLAAGAVALAGTLLLVADLALASAGLPGAPVVAALVALIGGCAAVVGLRACGRPESRTDWPAALRAATTAAARDRSGSVLVLLSLATAALCAWTLLPLAFLAPGPLAMAVTAVDLRTERTASCSQPHTGD</sequence>
<feature type="transmembrane region" description="Helical" evidence="1">
    <location>
        <begin position="104"/>
        <end position="124"/>
    </location>
</feature>
<gene>
    <name evidence="2" type="ORF">RM764_26645</name>
</gene>
<protein>
    <recommendedName>
        <fullName evidence="4">Integral membrane protein</fullName>
    </recommendedName>
</protein>
<name>A0ABU2TZZ5_9ACTN</name>
<reference evidence="3" key="1">
    <citation type="submission" date="2023-07" db="EMBL/GenBank/DDBJ databases">
        <title>30 novel species of actinomycetes from the DSMZ collection.</title>
        <authorList>
            <person name="Nouioui I."/>
        </authorList>
    </citation>
    <scope>NUCLEOTIDE SEQUENCE [LARGE SCALE GENOMIC DNA]</scope>
    <source>
        <strain evidence="3">DSM 41699</strain>
    </source>
</reference>
<keyword evidence="3" id="KW-1185">Reference proteome</keyword>
<dbReference type="EMBL" id="JAVREY010000038">
    <property type="protein sequence ID" value="MDT0466541.1"/>
    <property type="molecule type" value="Genomic_DNA"/>
</dbReference>
<evidence type="ECO:0008006" key="4">
    <source>
        <dbReference type="Google" id="ProtNLM"/>
    </source>
</evidence>
<dbReference type="RefSeq" id="WP_311698001.1">
    <property type="nucleotide sequence ID" value="NZ_JAVREY010000038.1"/>
</dbReference>
<keyword evidence="1" id="KW-0812">Transmembrane</keyword>
<accession>A0ABU2TZZ5</accession>
<evidence type="ECO:0000313" key="2">
    <source>
        <dbReference type="EMBL" id="MDT0466541.1"/>
    </source>
</evidence>
<dbReference type="Proteomes" id="UP001183809">
    <property type="component" value="Unassembled WGS sequence"/>
</dbReference>
<comment type="caution">
    <text evidence="2">The sequence shown here is derived from an EMBL/GenBank/DDBJ whole genome shotgun (WGS) entry which is preliminary data.</text>
</comment>
<evidence type="ECO:0000313" key="3">
    <source>
        <dbReference type="Proteomes" id="UP001183809"/>
    </source>
</evidence>
<feature type="transmembrane region" description="Helical" evidence="1">
    <location>
        <begin position="78"/>
        <end position="98"/>
    </location>
</feature>